<evidence type="ECO:0000259" key="1">
    <source>
        <dbReference type="PROSITE" id="PS51232"/>
    </source>
</evidence>
<proteinExistence type="predicted"/>
<dbReference type="GO" id="GO:0030036">
    <property type="term" value="P:actin cytoskeleton organization"/>
    <property type="evidence" value="ECO:0007669"/>
    <property type="project" value="InterPro"/>
</dbReference>
<dbReference type="SMART" id="SM01140">
    <property type="entry name" value="Drf_GBD"/>
    <property type="match status" value="1"/>
</dbReference>
<dbReference type="InterPro" id="IPR016024">
    <property type="entry name" value="ARM-type_fold"/>
</dbReference>
<dbReference type="GO" id="GO:0003779">
    <property type="term" value="F:actin binding"/>
    <property type="evidence" value="ECO:0007669"/>
    <property type="project" value="InterPro"/>
</dbReference>
<name>A0AAV7YMR1_9EUKA</name>
<dbReference type="GO" id="GO:0031267">
    <property type="term" value="F:small GTPase binding"/>
    <property type="evidence" value="ECO:0007669"/>
    <property type="project" value="InterPro"/>
</dbReference>
<dbReference type="Proteomes" id="UP001146793">
    <property type="component" value="Unassembled WGS sequence"/>
</dbReference>
<dbReference type="Pfam" id="PF06371">
    <property type="entry name" value="Drf_GBD"/>
    <property type="match status" value="1"/>
</dbReference>
<dbReference type="InterPro" id="IPR014768">
    <property type="entry name" value="GBD/FH3_dom"/>
</dbReference>
<dbReference type="PROSITE" id="PS51232">
    <property type="entry name" value="GBD_FH3"/>
    <property type="match status" value="1"/>
</dbReference>
<dbReference type="EMBL" id="JANTQA010000051">
    <property type="protein sequence ID" value="KAJ3430250.1"/>
    <property type="molecule type" value="Genomic_DNA"/>
</dbReference>
<dbReference type="SUPFAM" id="SSF48371">
    <property type="entry name" value="ARM repeat"/>
    <property type="match status" value="1"/>
</dbReference>
<evidence type="ECO:0000313" key="3">
    <source>
        <dbReference type="Proteomes" id="UP001146793"/>
    </source>
</evidence>
<evidence type="ECO:0000313" key="2">
    <source>
        <dbReference type="EMBL" id="KAJ3430250.1"/>
    </source>
</evidence>
<gene>
    <name evidence="2" type="ORF">M0812_23252</name>
</gene>
<feature type="domain" description="GBD/FH3" evidence="1">
    <location>
        <begin position="13"/>
        <end position="286"/>
    </location>
</feature>
<dbReference type="AlphaFoldDB" id="A0AAV7YMR1"/>
<comment type="caution">
    <text evidence="2">The sequence shown here is derived from an EMBL/GenBank/DDBJ whole genome shotgun (WGS) entry which is preliminary data.</text>
</comment>
<accession>A0AAV7YMR1</accession>
<sequence length="286" mass="32496">MVINVITLVQNTIQSIEIQESKFSFSKLCVDLANTSTTTSTNQKAKKLQQDLPMPPENELNNMFENLLSLEVESGKSLENTTKTYTDQLKTNCNLQFMIELRTALSSNPLSWMIEFLGLGGLSLLIDSLSRLAHKPPTQKTKSDEGLTNEFLRSFKAMMNNSVGLEAFLSDKKYTIVIVLCLDLQDWSVLQRVIELLIVVSVFPPNGHKYCLESLSYFREKRNLKSRFAVLTNLLKRSIGDQGSKEFQESCVMLINSLIDTPQEPYVCLELRKEFALLGIRRILKK</sequence>
<dbReference type="Pfam" id="PF06367">
    <property type="entry name" value="Drf_FH3"/>
    <property type="match status" value="1"/>
</dbReference>
<dbReference type="PANTHER" id="PTHR46345">
    <property type="entry name" value="INVERTED FORMIN-2"/>
    <property type="match status" value="1"/>
</dbReference>
<dbReference type="PANTHER" id="PTHR46345:SF8">
    <property type="entry name" value="FORMIN 3, ISOFORM B"/>
    <property type="match status" value="1"/>
</dbReference>
<protein>
    <submittedName>
        <fullName evidence="2">Inverted formin-2</fullName>
    </submittedName>
</protein>
<organism evidence="2 3">
    <name type="scientific">Anaeramoeba flamelloides</name>
    <dbReference type="NCBI Taxonomy" id="1746091"/>
    <lineage>
        <taxon>Eukaryota</taxon>
        <taxon>Metamonada</taxon>
        <taxon>Anaeramoebidae</taxon>
        <taxon>Anaeramoeba</taxon>
    </lineage>
</organism>
<reference evidence="2" key="1">
    <citation type="submission" date="2022-08" db="EMBL/GenBank/DDBJ databases">
        <title>Novel sulphate-reducing endosymbionts in the free-living metamonad Anaeramoeba.</title>
        <authorList>
            <person name="Jerlstrom-Hultqvist J."/>
            <person name="Cepicka I."/>
            <person name="Gallot-Lavallee L."/>
            <person name="Salas-Leiva D."/>
            <person name="Curtis B.A."/>
            <person name="Zahonova K."/>
            <person name="Pipaliya S."/>
            <person name="Dacks J."/>
            <person name="Roger A.J."/>
        </authorList>
    </citation>
    <scope>NUCLEOTIDE SEQUENCE</scope>
    <source>
        <strain evidence="2">Busselton2</strain>
    </source>
</reference>
<dbReference type="InterPro" id="IPR011989">
    <property type="entry name" value="ARM-like"/>
</dbReference>
<dbReference type="InterPro" id="IPR010473">
    <property type="entry name" value="GTPase-bd"/>
</dbReference>
<dbReference type="InterPro" id="IPR010472">
    <property type="entry name" value="FH3_dom"/>
</dbReference>
<dbReference type="Gene3D" id="1.25.10.10">
    <property type="entry name" value="Leucine-rich Repeat Variant"/>
    <property type="match status" value="1"/>
</dbReference>